<dbReference type="OrthoDB" id="1681497at2"/>
<dbReference type="KEGG" id="cia:BEN51_03575"/>
<dbReference type="Proteomes" id="UP000264883">
    <property type="component" value="Chromosome"/>
</dbReference>
<organism evidence="1 2">
    <name type="scientific">Clostridium isatidis</name>
    <dbReference type="NCBI Taxonomy" id="182773"/>
    <lineage>
        <taxon>Bacteria</taxon>
        <taxon>Bacillati</taxon>
        <taxon>Bacillota</taxon>
        <taxon>Clostridia</taxon>
        <taxon>Eubacteriales</taxon>
        <taxon>Clostridiaceae</taxon>
        <taxon>Clostridium</taxon>
    </lineage>
</organism>
<name>A0A343JAM9_9CLOT</name>
<evidence type="ECO:0000313" key="2">
    <source>
        <dbReference type="Proteomes" id="UP000264883"/>
    </source>
</evidence>
<accession>A0A343JAM9</accession>
<evidence type="ECO:0000313" key="1">
    <source>
        <dbReference type="EMBL" id="ASW42587.1"/>
    </source>
</evidence>
<dbReference type="EMBL" id="CP016786">
    <property type="protein sequence ID" value="ASW42587.1"/>
    <property type="molecule type" value="Genomic_DNA"/>
</dbReference>
<gene>
    <name evidence="1" type="ORF">BEN51_03575</name>
</gene>
<proteinExistence type="predicted"/>
<protein>
    <submittedName>
        <fullName evidence="1">Uncharacterized protein</fullName>
    </submittedName>
</protein>
<sequence>MAVAFKDINFSRLVDKLSPCCLSKETCGVCDRKNCLVGYGTECIKECMINKVTYVMNGYENIPITDTKVYDKENIMNGIIDILKLCKNCKENHFNNCIVNILRSCYEVILLGEEKDYKGSALLYINDLKASNPEIADELFKRYMTRE</sequence>
<dbReference type="RefSeq" id="WP_119864726.1">
    <property type="nucleotide sequence ID" value="NZ_CP016786.1"/>
</dbReference>
<reference evidence="1 2" key="1">
    <citation type="submission" date="2016-08" db="EMBL/GenBank/DDBJ databases">
        <title>Complete Genome Sequence Of The Indigo Reducing Clostridium isatidis DSM15098.</title>
        <authorList>
            <person name="Little G.T."/>
            <person name="Minton N.P."/>
        </authorList>
    </citation>
    <scope>NUCLEOTIDE SEQUENCE [LARGE SCALE GENOMIC DNA]</scope>
    <source>
        <strain evidence="1 2">DSM 15098</strain>
    </source>
</reference>
<dbReference type="AlphaFoldDB" id="A0A343JAM9"/>
<keyword evidence="2" id="KW-1185">Reference proteome</keyword>